<reference evidence="1 2" key="1">
    <citation type="submission" date="2017-12" db="EMBL/GenBank/DDBJ databases">
        <title>The genome sequence of Caulobacter sp. 410.</title>
        <authorList>
            <person name="Gao J."/>
            <person name="Mao X."/>
            <person name="Sun J."/>
        </authorList>
    </citation>
    <scope>NUCLEOTIDE SEQUENCE [LARGE SCALE GENOMIC DNA]</scope>
    <source>
        <strain evidence="1 2">410</strain>
    </source>
</reference>
<dbReference type="Proteomes" id="UP000234479">
    <property type="component" value="Unassembled WGS sequence"/>
</dbReference>
<evidence type="ECO:0000313" key="1">
    <source>
        <dbReference type="EMBL" id="PLR20283.1"/>
    </source>
</evidence>
<keyword evidence="2" id="KW-1185">Reference proteome</keyword>
<proteinExistence type="predicted"/>
<evidence type="ECO:0000313" key="2">
    <source>
        <dbReference type="Proteomes" id="UP000234479"/>
    </source>
</evidence>
<dbReference type="OrthoDB" id="9778801at2"/>
<organism evidence="1 2">
    <name type="scientific">Caulobacter zeae</name>
    <dbReference type="NCBI Taxonomy" id="2055137"/>
    <lineage>
        <taxon>Bacteria</taxon>
        <taxon>Pseudomonadati</taxon>
        <taxon>Pseudomonadota</taxon>
        <taxon>Alphaproteobacteria</taxon>
        <taxon>Caulobacterales</taxon>
        <taxon>Caulobacteraceae</taxon>
        <taxon>Caulobacter</taxon>
    </lineage>
</organism>
<protein>
    <submittedName>
        <fullName evidence="1">DUF1365 domain-containing protein</fullName>
    </submittedName>
</protein>
<accession>A0A2N5D2K8</accession>
<comment type="caution">
    <text evidence="1">The sequence shown here is derived from an EMBL/GenBank/DDBJ whole genome shotgun (WGS) entry which is preliminary data.</text>
</comment>
<name>A0A2N5D2K8_9CAUL</name>
<sequence length="270" mass="29852">MSLRSALYCGVVVHERARPRRHRLRYRIFMLLLDLDELDAAGRALRLFSHNALNLLSYHDRDHAGRMPAPVKPQVEALLAARGLDAPGGPILALCMPRVLGHGFNPLTVYFCHDREGRLAAVVYAVSNTFGERHDYVLPAMARDDGLVVQACDKTFYVSPFLPMDLRYAFQVAPPGEGVRVGIDVHDDAGRVLSAGFSGRRETLSDGALLRAALSHPWQVAGVLAAIHWEAAKILLKGFRFFANPRLAKEKAARTEVRPSALNKEKAART</sequence>
<dbReference type="InterPro" id="IPR010775">
    <property type="entry name" value="DUF1365"/>
</dbReference>
<dbReference type="Pfam" id="PF07103">
    <property type="entry name" value="DUF1365"/>
    <property type="match status" value="1"/>
</dbReference>
<dbReference type="AlphaFoldDB" id="A0A2N5D2K8"/>
<gene>
    <name evidence="1" type="ORF">SGCZBJ_22745</name>
</gene>
<dbReference type="PANTHER" id="PTHR33973:SF4">
    <property type="entry name" value="OS07G0153300 PROTEIN"/>
    <property type="match status" value="1"/>
</dbReference>
<dbReference type="EMBL" id="PJRS01000046">
    <property type="protein sequence ID" value="PLR20283.1"/>
    <property type="molecule type" value="Genomic_DNA"/>
</dbReference>
<dbReference type="RefSeq" id="WP_101720192.1">
    <property type="nucleotide sequence ID" value="NZ_PJRS01000046.1"/>
</dbReference>
<dbReference type="PANTHER" id="PTHR33973">
    <property type="entry name" value="OS07G0153300 PROTEIN"/>
    <property type="match status" value="1"/>
</dbReference>